<accession>A0A1H8KYQ5</accession>
<reference evidence="1 2" key="1">
    <citation type="submission" date="2016-10" db="EMBL/GenBank/DDBJ databases">
        <authorList>
            <person name="de Groot N.N."/>
        </authorList>
    </citation>
    <scope>NUCLEOTIDE SEQUENCE [LARGE SCALE GENOMIC DNA]</scope>
    <source>
        <strain evidence="1 2">DSM 15123</strain>
    </source>
</reference>
<dbReference type="OrthoDB" id="7062893at2"/>
<dbReference type="AlphaFoldDB" id="A0A1H8KYQ5"/>
<gene>
    <name evidence="1" type="ORF">SAMN02745977_02516</name>
</gene>
<dbReference type="EMBL" id="FOCW01000016">
    <property type="protein sequence ID" value="SEN98023.1"/>
    <property type="molecule type" value="Genomic_DNA"/>
</dbReference>
<protein>
    <submittedName>
        <fullName evidence="1">Uncharacterized protein</fullName>
    </submittedName>
</protein>
<name>A0A1H8KYQ5_9BURK</name>
<dbReference type="Proteomes" id="UP000199531">
    <property type="component" value="Unassembled WGS sequence"/>
</dbReference>
<dbReference type="RefSeq" id="WP_091818447.1">
    <property type="nucleotide sequence ID" value="NZ_FOCW01000016.1"/>
</dbReference>
<evidence type="ECO:0000313" key="1">
    <source>
        <dbReference type="EMBL" id="SEN98023.1"/>
    </source>
</evidence>
<organism evidence="1 2">
    <name type="scientific">Brachymonas denitrificans DSM 15123</name>
    <dbReference type="NCBI Taxonomy" id="1121117"/>
    <lineage>
        <taxon>Bacteria</taxon>
        <taxon>Pseudomonadati</taxon>
        <taxon>Pseudomonadota</taxon>
        <taxon>Betaproteobacteria</taxon>
        <taxon>Burkholderiales</taxon>
        <taxon>Comamonadaceae</taxon>
        <taxon>Brachymonas</taxon>
    </lineage>
</organism>
<keyword evidence="2" id="KW-1185">Reference proteome</keyword>
<evidence type="ECO:0000313" key="2">
    <source>
        <dbReference type="Proteomes" id="UP000199531"/>
    </source>
</evidence>
<sequence length="142" mass="15864">MELVANVWPVVDEETGLVQRFFMRAYAIEADDRVISLVLKALAPTDFRIARDFKISDRFKLTSEHGTLAGVVSISVFQKDIQAVIEDAYRALENDYAKVQGIDMSSGSPKPLNIIPRFPEDPYTIVTALVETFDGQLIPQTS</sequence>
<proteinExistence type="predicted"/>